<dbReference type="GO" id="GO:0016755">
    <property type="term" value="F:aminoacyltransferase activity"/>
    <property type="evidence" value="ECO:0007669"/>
    <property type="project" value="InterPro"/>
</dbReference>
<dbReference type="GO" id="GO:0008360">
    <property type="term" value="P:regulation of cell shape"/>
    <property type="evidence" value="ECO:0007669"/>
    <property type="project" value="UniProtKB-KW"/>
</dbReference>
<dbReference type="Proteomes" id="UP000177376">
    <property type="component" value="Unassembled WGS sequence"/>
</dbReference>
<sequence>MQVISGDNLTKDKWNNFVAESANDFGLLQSWEWGDFQASLGRQVFKVAVVNGDDILALALIIKQPLKLGRSYFYIPRGPVLRHSIISDISPNFSVIPAKAGIQVNNTGSQINSLNSEFSGITNILFQELEKLAKQEKAIFLRLDPAWLDPPLPPRFVRQEKLRYVGQVQPKSTLILDLTKSEDELLSKMKPKTRYNIKVAKKNKIVIDKGEKYFEDFWALMQKTSGRQEIKSHSKNYYQKLLSILGQTKLAELIVAKFENKVIAANIIININHWSVYLYGASDYAYRSQMAPYLLHWQSIIEAKKSGAKHYDFWGVDEKKWPGITRFKNSFDPEKKFTGYTGAWDQVYSELWYNIYNLMRNLKISNF</sequence>
<keyword evidence="6" id="KW-0961">Cell wall biogenesis/degradation</keyword>
<proteinExistence type="inferred from homology"/>
<dbReference type="PANTHER" id="PTHR36174:SF1">
    <property type="entry name" value="LIPID II:GLYCINE GLYCYLTRANSFERASE"/>
    <property type="match status" value="1"/>
</dbReference>
<evidence type="ECO:0000256" key="2">
    <source>
        <dbReference type="ARBA" id="ARBA00022679"/>
    </source>
</evidence>
<dbReference type="PANTHER" id="PTHR36174">
    <property type="entry name" value="LIPID II:GLYCINE GLYCYLTRANSFERASE"/>
    <property type="match status" value="1"/>
</dbReference>
<dbReference type="Pfam" id="PF02388">
    <property type="entry name" value="FemAB"/>
    <property type="match status" value="2"/>
</dbReference>
<gene>
    <name evidence="7" type="ORF">A3A02_03630</name>
</gene>
<dbReference type="InterPro" id="IPR050644">
    <property type="entry name" value="PG_Glycine_Bridge_Synth"/>
</dbReference>
<comment type="similarity">
    <text evidence="1">Belongs to the FemABX family.</text>
</comment>
<evidence type="ECO:0000313" key="7">
    <source>
        <dbReference type="EMBL" id="OGY51840.1"/>
    </source>
</evidence>
<evidence type="ECO:0000313" key="8">
    <source>
        <dbReference type="Proteomes" id="UP000177376"/>
    </source>
</evidence>
<dbReference type="GO" id="GO:0009252">
    <property type="term" value="P:peptidoglycan biosynthetic process"/>
    <property type="evidence" value="ECO:0007669"/>
    <property type="project" value="UniProtKB-KW"/>
</dbReference>
<protein>
    <recommendedName>
        <fullName evidence="9">BioF2-like acetyltransferase domain-containing protein</fullName>
    </recommendedName>
</protein>
<dbReference type="GO" id="GO:0071555">
    <property type="term" value="P:cell wall organization"/>
    <property type="evidence" value="ECO:0007669"/>
    <property type="project" value="UniProtKB-KW"/>
</dbReference>
<evidence type="ECO:0000256" key="1">
    <source>
        <dbReference type="ARBA" id="ARBA00009943"/>
    </source>
</evidence>
<keyword evidence="2" id="KW-0808">Transferase</keyword>
<dbReference type="InterPro" id="IPR003447">
    <property type="entry name" value="FEMABX"/>
</dbReference>
<evidence type="ECO:0000256" key="3">
    <source>
        <dbReference type="ARBA" id="ARBA00022960"/>
    </source>
</evidence>
<evidence type="ECO:0000256" key="5">
    <source>
        <dbReference type="ARBA" id="ARBA00023315"/>
    </source>
</evidence>
<evidence type="ECO:0000256" key="4">
    <source>
        <dbReference type="ARBA" id="ARBA00022984"/>
    </source>
</evidence>
<organism evidence="7 8">
    <name type="scientific">Candidatus Buchananbacteria bacterium RIFCSPLOWO2_01_FULL_39_33</name>
    <dbReference type="NCBI Taxonomy" id="1797543"/>
    <lineage>
        <taxon>Bacteria</taxon>
        <taxon>Candidatus Buchananiibacteriota</taxon>
    </lineage>
</organism>
<keyword evidence="4" id="KW-0573">Peptidoglycan synthesis</keyword>
<dbReference type="AlphaFoldDB" id="A0A1G1YJG5"/>
<comment type="caution">
    <text evidence="7">The sequence shown here is derived from an EMBL/GenBank/DDBJ whole genome shotgun (WGS) entry which is preliminary data.</text>
</comment>
<dbReference type="SUPFAM" id="SSF55729">
    <property type="entry name" value="Acyl-CoA N-acyltransferases (Nat)"/>
    <property type="match status" value="2"/>
</dbReference>
<accession>A0A1G1YJG5</accession>
<dbReference type="PROSITE" id="PS51191">
    <property type="entry name" value="FEMABX"/>
    <property type="match status" value="1"/>
</dbReference>
<reference evidence="7 8" key="1">
    <citation type="journal article" date="2016" name="Nat. Commun.">
        <title>Thousands of microbial genomes shed light on interconnected biogeochemical processes in an aquifer system.</title>
        <authorList>
            <person name="Anantharaman K."/>
            <person name="Brown C.T."/>
            <person name="Hug L.A."/>
            <person name="Sharon I."/>
            <person name="Castelle C.J."/>
            <person name="Probst A.J."/>
            <person name="Thomas B.C."/>
            <person name="Singh A."/>
            <person name="Wilkins M.J."/>
            <person name="Karaoz U."/>
            <person name="Brodie E.L."/>
            <person name="Williams K.H."/>
            <person name="Hubbard S.S."/>
            <person name="Banfield J.F."/>
        </authorList>
    </citation>
    <scope>NUCLEOTIDE SEQUENCE [LARGE SCALE GENOMIC DNA]</scope>
</reference>
<name>A0A1G1YJG5_9BACT</name>
<keyword evidence="3" id="KW-0133">Cell shape</keyword>
<dbReference type="InterPro" id="IPR016181">
    <property type="entry name" value="Acyl_CoA_acyltransferase"/>
</dbReference>
<dbReference type="Gene3D" id="3.40.630.30">
    <property type="match status" value="2"/>
</dbReference>
<evidence type="ECO:0000256" key="6">
    <source>
        <dbReference type="ARBA" id="ARBA00023316"/>
    </source>
</evidence>
<evidence type="ECO:0008006" key="9">
    <source>
        <dbReference type="Google" id="ProtNLM"/>
    </source>
</evidence>
<dbReference type="EMBL" id="MHIM01000030">
    <property type="protein sequence ID" value="OGY51840.1"/>
    <property type="molecule type" value="Genomic_DNA"/>
</dbReference>
<keyword evidence="5" id="KW-0012">Acyltransferase</keyword>